<evidence type="ECO:0000256" key="5">
    <source>
        <dbReference type="SAM" id="Phobius"/>
    </source>
</evidence>
<dbReference type="InterPro" id="IPR022409">
    <property type="entry name" value="PKD/Chitinase_dom"/>
</dbReference>
<dbReference type="SMART" id="SM00560">
    <property type="entry name" value="LamGL"/>
    <property type="match status" value="2"/>
</dbReference>
<evidence type="ECO:0000313" key="8">
    <source>
        <dbReference type="EMBL" id="SFH81480.1"/>
    </source>
</evidence>
<dbReference type="InterPro" id="IPR036116">
    <property type="entry name" value="FN3_sf"/>
</dbReference>
<keyword evidence="4" id="KW-0119">Carbohydrate metabolism</keyword>
<keyword evidence="9" id="KW-1185">Reference proteome</keyword>
<keyword evidence="2" id="KW-1015">Disulfide bond</keyword>
<evidence type="ECO:0000256" key="3">
    <source>
        <dbReference type="ARBA" id="ARBA00023295"/>
    </source>
</evidence>
<evidence type="ECO:0000256" key="2">
    <source>
        <dbReference type="ARBA" id="ARBA00023157"/>
    </source>
</evidence>
<feature type="domain" description="Fibronectin type-III" evidence="7">
    <location>
        <begin position="479"/>
        <end position="575"/>
    </location>
</feature>
<keyword evidence="1" id="KW-0732">Signal</keyword>
<keyword evidence="4" id="KW-0624">Polysaccharide degradation</keyword>
<feature type="transmembrane region" description="Helical" evidence="5">
    <location>
        <begin position="31"/>
        <end position="53"/>
    </location>
</feature>
<dbReference type="InterPro" id="IPR000601">
    <property type="entry name" value="PKD_dom"/>
</dbReference>
<feature type="domain" description="PKD" evidence="6">
    <location>
        <begin position="1042"/>
        <end position="1121"/>
    </location>
</feature>
<evidence type="ECO:0000259" key="7">
    <source>
        <dbReference type="PROSITE" id="PS50853"/>
    </source>
</evidence>
<gene>
    <name evidence="8" type="ORF">SAMN05216274_11629</name>
</gene>
<dbReference type="SUPFAM" id="SSF49299">
    <property type="entry name" value="PKD domain"/>
    <property type="match status" value="2"/>
</dbReference>
<dbReference type="InterPro" id="IPR011047">
    <property type="entry name" value="Quinoprotein_ADH-like_sf"/>
</dbReference>
<sequence>MAAPLLIPSRRLVDPAPSGTPRLAHLARAGWLALATAVAVIAGVLSVPAVALADSAPVDVGTPATVAADSLPTTQINGVVWTQLIVGNTVYVGGEFTRARPAGSARGANEVVRNNLLAYNLTTGQLLSSFNPNVNGAVRALVASADGTRVYAGGSFTRVGSDTRYRLAAFDTGTGALVSTWKPVVNASVKALGFFGDTVYAGGTFSTAGGQARTMTASFAASNGALGTWTGTPAGGGVNALTISPDGGRVVIGGAFTSYNGSSNPGYGMAATDAATGASLPWKINSIIRNGGKDAAILSLTSSDQGVIGTGYVFGTGGTLEGAFRASWDEGALIWVEDCHGDTYSAVPVGDVVYTTSHAHFCGNIAGPPQTDPWTFHRTLTFTSEAKGIITRNRTGGSYYNFEGTPRPDLLTFYPDINSGTYTGQGQGPWNITANEDYLLYGGEFTIVNNKGQQGLARFAARTIAPNKEGPRVTNTSFVAADFVPSVASFVPGGTRLSWMSAYDRDNENLSYEVLRDGVSVATILADSTDWDRPMLSWSDTGLTPGQSYDYRIRVTDPFGNSRIGAVASVTVAEGAGLSDYAASVLGDSPRSYWPLGEPEGTTAFDWTGGADLAVRSGVTRDISGAIAEQAASRFDGTANGLASTATAEESSNNFSVEVWVKTTTTRGGKIVGFGDKATGSSAGYDRHVYMDNGGKIWFGAYPSALRTINTSDSYNDGQWHHIVASLSPAGMTLYIDGTRAAHRSDVTTGQVYQGFWRIGGDTLSSWTSQPTSGYIAADIDEVALYNGPLSRQQVLDHYVASGRTSPVPAAPADAYGAAVYGAEPDLYWRLGEAAGTSALDAGLLGNSGTYSGAVTKGTDALIAGASNTAATFNGGTVSSDTQFVNPTTYSLEAWFNTTTTQGGKIIGFGNRQTGLSTNYDRHVYLQDDGRLVFGTWTGKANTVTSAASYNDGVSHHVVAVQSPAGMQLYVDGALVGTNPQPAAQAYSGYWRIGSDPTWGSSSPALAGTLDEVAVYSTALVPRVIGQHFTLGSGGSTANLPPTAAFVSSVDDLALQVDAASSSDSDGQIASYAWTFGDGATGTAVQASHTYAESGIYEVTLTVTDDAGATSAVTESVTVTAAPPPAPENAPPVAAFTSTATDLAVAVDGVGSTDADGTIAGYTWAWGDGATESAAVATATHGYAGAGTYEIVLTVTDDAGATASASRSVVVTDPAPAPATAFAADAFSRAMSTGFGAADLGGSWTTTGSAANYAVGDGVAKLRAVPGRMLNGYLSTVSTTETDLTVTTGVQQAVTGGGVYLTAIGRRVGTDDYRARVKLLASGAVQVQILHYATSLKSLTIPGLSYVAGDQLQLRVQVTGTVPTTLKAMAWKLGEPAPDTWQVSATDSTAALQQAGSIGVAFYVSGSATVSPMTATFDDLIAVMPQ</sequence>
<dbReference type="InterPro" id="IPR006558">
    <property type="entry name" value="LamG-like"/>
</dbReference>
<dbReference type="SUPFAM" id="SSF49899">
    <property type="entry name" value="Concanavalin A-like lectins/glucanases"/>
    <property type="match status" value="2"/>
</dbReference>
<dbReference type="EMBL" id="FOPW01000016">
    <property type="protein sequence ID" value="SFH81480.1"/>
    <property type="molecule type" value="Genomic_DNA"/>
</dbReference>
<dbReference type="PROSITE" id="PS50093">
    <property type="entry name" value="PKD"/>
    <property type="match status" value="2"/>
</dbReference>
<evidence type="ECO:0000313" key="9">
    <source>
        <dbReference type="Proteomes" id="UP000199681"/>
    </source>
</evidence>
<dbReference type="PROSITE" id="PS50853">
    <property type="entry name" value="FN3"/>
    <property type="match status" value="1"/>
</dbReference>
<dbReference type="Gene3D" id="2.60.120.200">
    <property type="match status" value="2"/>
</dbReference>
<keyword evidence="5" id="KW-1133">Transmembrane helix</keyword>
<reference evidence="8 9" key="1">
    <citation type="submission" date="2016-10" db="EMBL/GenBank/DDBJ databases">
        <authorList>
            <person name="Varghese N."/>
            <person name="Submissions S."/>
        </authorList>
    </citation>
    <scope>NUCLEOTIDE SEQUENCE [LARGE SCALE GENOMIC DNA]</scope>
    <source>
        <strain evidence="8 9">GMCC 1.11211</strain>
    </source>
</reference>
<evidence type="ECO:0000256" key="1">
    <source>
        <dbReference type="ARBA" id="ARBA00022729"/>
    </source>
</evidence>
<dbReference type="Gene3D" id="2.130.10.10">
    <property type="entry name" value="YVTN repeat-like/Quinoprotein amine dehydrogenase"/>
    <property type="match status" value="1"/>
</dbReference>
<dbReference type="SUPFAM" id="SSF49265">
    <property type="entry name" value="Fibronectin type III"/>
    <property type="match status" value="1"/>
</dbReference>
<dbReference type="Gene3D" id="2.60.40.10">
    <property type="entry name" value="Immunoglobulins"/>
    <property type="match status" value="3"/>
</dbReference>
<comment type="caution">
    <text evidence="8">The sequence shown here is derived from an EMBL/GenBank/DDBJ whole genome shotgun (WGS) entry which is preliminary data.</text>
</comment>
<keyword evidence="5" id="KW-0812">Transmembrane</keyword>
<organism evidence="8 9">
    <name type="scientific">Cryobacterium levicorallinum</name>
    <dbReference type="NCBI Taxonomy" id="995038"/>
    <lineage>
        <taxon>Bacteria</taxon>
        <taxon>Bacillati</taxon>
        <taxon>Actinomycetota</taxon>
        <taxon>Actinomycetes</taxon>
        <taxon>Micrococcales</taxon>
        <taxon>Microbacteriaceae</taxon>
        <taxon>Cryobacterium</taxon>
    </lineage>
</organism>
<name>A0ABY1EGZ0_9MICO</name>
<dbReference type="InterPro" id="IPR015943">
    <property type="entry name" value="WD40/YVTN_repeat-like_dom_sf"/>
</dbReference>
<keyword evidence="3" id="KW-0378">Hydrolase</keyword>
<dbReference type="CDD" id="cd00146">
    <property type="entry name" value="PKD"/>
    <property type="match status" value="2"/>
</dbReference>
<dbReference type="Pfam" id="PF13385">
    <property type="entry name" value="Laminin_G_3"/>
    <property type="match status" value="2"/>
</dbReference>
<dbReference type="InterPro" id="IPR035986">
    <property type="entry name" value="PKD_dom_sf"/>
</dbReference>
<dbReference type="InterPro" id="IPR003961">
    <property type="entry name" value="FN3_dom"/>
</dbReference>
<dbReference type="SUPFAM" id="SSF50998">
    <property type="entry name" value="Quinoprotein alcohol dehydrogenase-like"/>
    <property type="match status" value="1"/>
</dbReference>
<evidence type="ECO:0000259" key="6">
    <source>
        <dbReference type="PROSITE" id="PS50093"/>
    </source>
</evidence>
<dbReference type="InterPro" id="IPR013320">
    <property type="entry name" value="ConA-like_dom_sf"/>
</dbReference>
<proteinExistence type="predicted"/>
<evidence type="ECO:0000256" key="4">
    <source>
        <dbReference type="ARBA" id="ARBA00023326"/>
    </source>
</evidence>
<protein>
    <submittedName>
        <fullName evidence="8">PKD repeat-containing protein</fullName>
    </submittedName>
</protein>
<accession>A0ABY1EGZ0</accession>
<dbReference type="SMART" id="SM00089">
    <property type="entry name" value="PKD"/>
    <property type="match status" value="2"/>
</dbReference>
<dbReference type="InterPro" id="IPR013783">
    <property type="entry name" value="Ig-like_fold"/>
</dbReference>
<dbReference type="RefSeq" id="WP_241994631.1">
    <property type="nucleotide sequence ID" value="NZ_BKAC01000019.1"/>
</dbReference>
<dbReference type="Proteomes" id="UP000199681">
    <property type="component" value="Unassembled WGS sequence"/>
</dbReference>
<keyword evidence="3" id="KW-0326">Glycosidase</keyword>
<feature type="domain" description="PKD" evidence="6">
    <location>
        <begin position="1132"/>
        <end position="1212"/>
    </location>
</feature>
<dbReference type="Pfam" id="PF18911">
    <property type="entry name" value="PKD_4"/>
    <property type="match status" value="2"/>
</dbReference>
<keyword evidence="5" id="KW-0472">Membrane</keyword>